<reference evidence="7" key="1">
    <citation type="submission" date="2017-02" db="UniProtKB">
        <authorList>
            <consortium name="WormBaseParasite"/>
        </authorList>
    </citation>
    <scope>IDENTIFICATION</scope>
</reference>
<dbReference type="GO" id="GO:0031124">
    <property type="term" value="P:mRNA 3'-end processing"/>
    <property type="evidence" value="ECO:0007669"/>
    <property type="project" value="InterPro"/>
</dbReference>
<accession>A0A0N4TGH3</accession>
<evidence type="ECO:0000256" key="1">
    <source>
        <dbReference type="ARBA" id="ARBA00004123"/>
    </source>
</evidence>
<dbReference type="STRING" id="6280.A0A0N4TGH3"/>
<dbReference type="GO" id="GO:0005634">
    <property type="term" value="C:nucleus"/>
    <property type="evidence" value="ECO:0007669"/>
    <property type="project" value="UniProtKB-SubCell"/>
</dbReference>
<comment type="subcellular location">
    <subcellularLocation>
        <location evidence="1">Nucleus</location>
    </subcellularLocation>
</comment>
<evidence type="ECO:0000313" key="7">
    <source>
        <dbReference type="WBParaSite" id="BPAG_0000731101-mRNA-1"/>
    </source>
</evidence>
<dbReference type="EMBL" id="UZAD01007992">
    <property type="protein sequence ID" value="VDN88461.1"/>
    <property type="molecule type" value="Genomic_DNA"/>
</dbReference>
<dbReference type="InterPro" id="IPR008847">
    <property type="entry name" value="Suf"/>
</dbReference>
<name>A0A0N4TGH3_BRUPA</name>
<dbReference type="Gene3D" id="1.25.40.1040">
    <property type="match status" value="1"/>
</dbReference>
<dbReference type="InterPro" id="IPR045243">
    <property type="entry name" value="Rna14-like"/>
</dbReference>
<protein>
    <submittedName>
        <fullName evidence="7">FAT domain-containing protein</fullName>
    </submittedName>
</protein>
<feature type="domain" description="Suppressor of forked" evidence="4">
    <location>
        <begin position="7"/>
        <end position="119"/>
    </location>
</feature>
<dbReference type="AlphaFoldDB" id="A0A0N4TGH3"/>
<sequence>MIFLKFQSVNATLAEKLIAERNKEYQIAKRISKSLEQVTRGLNRQAVSVPPRGTAAEMKQLDMWRKYIQWEKTNPLGTEEYAYFAKRVIYAYEQALLCLGYYPDMWYEAALFQQQAAAVLAEKGDVKLAATMNTDIIR</sequence>
<evidence type="ECO:0000313" key="6">
    <source>
        <dbReference type="Proteomes" id="UP000278627"/>
    </source>
</evidence>
<dbReference type="GO" id="GO:0003729">
    <property type="term" value="F:mRNA binding"/>
    <property type="evidence" value="ECO:0007669"/>
    <property type="project" value="TreeGrafter"/>
</dbReference>
<reference evidence="5 6" key="2">
    <citation type="submission" date="2018-11" db="EMBL/GenBank/DDBJ databases">
        <authorList>
            <consortium name="Pathogen Informatics"/>
        </authorList>
    </citation>
    <scope>NUCLEOTIDE SEQUENCE [LARGE SCALE GENOMIC DNA]</scope>
</reference>
<evidence type="ECO:0000256" key="3">
    <source>
        <dbReference type="ARBA" id="ARBA00023242"/>
    </source>
</evidence>
<dbReference type="PANTHER" id="PTHR19980">
    <property type="entry name" value="RNA CLEAVAGE STIMULATION FACTOR"/>
    <property type="match status" value="1"/>
</dbReference>
<evidence type="ECO:0000256" key="2">
    <source>
        <dbReference type="ARBA" id="ARBA00022737"/>
    </source>
</evidence>
<dbReference type="InterPro" id="IPR011990">
    <property type="entry name" value="TPR-like_helical_dom_sf"/>
</dbReference>
<dbReference type="Pfam" id="PF05843">
    <property type="entry name" value="Suf"/>
    <property type="match status" value="1"/>
</dbReference>
<dbReference type="WBParaSite" id="BPAG_0000731101-mRNA-1">
    <property type="protein sequence ID" value="BPAG_0000731101-mRNA-1"/>
    <property type="gene ID" value="BPAG_0000731101"/>
</dbReference>
<organism evidence="7">
    <name type="scientific">Brugia pahangi</name>
    <name type="common">Filarial nematode worm</name>
    <dbReference type="NCBI Taxonomy" id="6280"/>
    <lineage>
        <taxon>Eukaryota</taxon>
        <taxon>Metazoa</taxon>
        <taxon>Ecdysozoa</taxon>
        <taxon>Nematoda</taxon>
        <taxon>Chromadorea</taxon>
        <taxon>Rhabditida</taxon>
        <taxon>Spirurina</taxon>
        <taxon>Spiruromorpha</taxon>
        <taxon>Filarioidea</taxon>
        <taxon>Onchocercidae</taxon>
        <taxon>Brugia</taxon>
    </lineage>
</organism>
<evidence type="ECO:0000313" key="5">
    <source>
        <dbReference type="EMBL" id="VDN88461.1"/>
    </source>
</evidence>
<dbReference type="PANTHER" id="PTHR19980:SF0">
    <property type="entry name" value="CLEAVAGE STIMULATION FACTOR SUBUNIT 3"/>
    <property type="match status" value="1"/>
</dbReference>
<keyword evidence="2" id="KW-0677">Repeat</keyword>
<evidence type="ECO:0000259" key="4">
    <source>
        <dbReference type="Pfam" id="PF05843"/>
    </source>
</evidence>
<dbReference type="SUPFAM" id="SSF48452">
    <property type="entry name" value="TPR-like"/>
    <property type="match status" value="1"/>
</dbReference>
<dbReference type="Proteomes" id="UP000278627">
    <property type="component" value="Unassembled WGS sequence"/>
</dbReference>
<gene>
    <name evidence="5" type="ORF">BPAG_LOCUS7275</name>
</gene>
<keyword evidence="3" id="KW-0539">Nucleus</keyword>
<keyword evidence="6" id="KW-1185">Reference proteome</keyword>
<proteinExistence type="predicted"/>